<evidence type="ECO:0000313" key="4">
    <source>
        <dbReference type="EMBL" id="KYF64043.1"/>
    </source>
</evidence>
<dbReference type="PANTHER" id="PTHR40050">
    <property type="entry name" value="INNER SPORE COAT PROTEIN H"/>
    <property type="match status" value="1"/>
</dbReference>
<dbReference type="PANTHER" id="PTHR40050:SF1">
    <property type="entry name" value="INNER SPORE COAT PROTEIN H"/>
    <property type="match status" value="1"/>
</dbReference>
<dbReference type="InterPro" id="IPR011936">
    <property type="entry name" value="Myxo_disulph_rpt"/>
</dbReference>
<evidence type="ECO:0000256" key="1">
    <source>
        <dbReference type="ARBA" id="ARBA00022729"/>
    </source>
</evidence>
<reference evidence="4 5" key="1">
    <citation type="submission" date="2014-02" db="EMBL/GenBank/DDBJ databases">
        <title>The small core and large imbalanced accessory genome model reveals a collaborative survival strategy of Sorangium cellulosum strains in nature.</title>
        <authorList>
            <person name="Han K."/>
            <person name="Peng R."/>
            <person name="Blom J."/>
            <person name="Li Y.-Z."/>
        </authorList>
    </citation>
    <scope>NUCLEOTIDE SEQUENCE [LARGE SCALE GENOMIC DNA]</scope>
    <source>
        <strain evidence="4 5">So0157-18</strain>
    </source>
</reference>
<dbReference type="Proteomes" id="UP000075604">
    <property type="component" value="Unassembled WGS sequence"/>
</dbReference>
<dbReference type="InterPro" id="IPR014867">
    <property type="entry name" value="Spore_coat_CotH_CotH2/3/7"/>
</dbReference>
<evidence type="ECO:0000256" key="3">
    <source>
        <dbReference type="ARBA" id="ARBA00023157"/>
    </source>
</evidence>
<evidence type="ECO:0000256" key="2">
    <source>
        <dbReference type="ARBA" id="ARBA00022737"/>
    </source>
</evidence>
<keyword evidence="4" id="KW-0946">Virion</keyword>
<dbReference type="Pfam" id="PF08757">
    <property type="entry name" value="CotH"/>
    <property type="match status" value="1"/>
</dbReference>
<accession>A0A150Q829</accession>
<comment type="caution">
    <text evidence="4">The sequence shown here is derived from an EMBL/GenBank/DDBJ whole genome shotgun (WGS) entry which is preliminary data.</text>
</comment>
<name>A0A150Q829_SORCE</name>
<keyword evidence="2" id="KW-0677">Repeat</keyword>
<evidence type="ECO:0000313" key="5">
    <source>
        <dbReference type="Proteomes" id="UP000075604"/>
    </source>
</evidence>
<gene>
    <name evidence="4" type="ORF">BE04_04155</name>
</gene>
<proteinExistence type="predicted"/>
<protein>
    <submittedName>
        <fullName evidence="4">Spore coat protein H</fullName>
    </submittedName>
</protein>
<keyword evidence="1" id="KW-0732">Signal</keyword>
<dbReference type="NCBIfam" id="TIGR02232">
    <property type="entry name" value="myxo_disulf_rpt"/>
    <property type="match status" value="1"/>
</dbReference>
<sequence>MLHSKPGTMRTSHASTALALLLVAASQSGCPVHEETGEAVFDRTKLHTIAITVDAAHLEQLATDLEDRVPCTLTYDGEVIEGAGIRQKGNDIKDLEKKPSFSVKIDQFDEQAELDGVKKLLLNSAKQDSSFLREQLGGDMHERAGVPAARTAHAVLSLNGVDKGIYVVTEAIDKRFLRRHFGEKNDEGALYEGPCCGDFVDDLGAAELDGGEDPGAAALRALADAIRDTPDEALAAEVSEHLDLDRFITSFALEALLGHWDGYAYRANNYYLYENPVDGRFVFLPHGMDRILDDPRFDTETAPVAVLPRRIREIPALDARFRAELARIASAAWDEGAALATIDRVAQLINTASAGAETREDLVEFNANASAIRDALKLRSTLIDPAIVCGDGDVGGLETCDDGNTAAGDGCSAACRVEP</sequence>
<keyword evidence="4" id="KW-0167">Capsid protein</keyword>
<dbReference type="EMBL" id="JELX01000553">
    <property type="protein sequence ID" value="KYF64043.1"/>
    <property type="molecule type" value="Genomic_DNA"/>
</dbReference>
<organism evidence="4 5">
    <name type="scientific">Sorangium cellulosum</name>
    <name type="common">Polyangium cellulosum</name>
    <dbReference type="NCBI Taxonomy" id="56"/>
    <lineage>
        <taxon>Bacteria</taxon>
        <taxon>Pseudomonadati</taxon>
        <taxon>Myxococcota</taxon>
        <taxon>Polyangia</taxon>
        <taxon>Polyangiales</taxon>
        <taxon>Polyangiaceae</taxon>
        <taxon>Sorangium</taxon>
    </lineage>
</organism>
<keyword evidence="3" id="KW-1015">Disulfide bond</keyword>
<dbReference type="AlphaFoldDB" id="A0A150Q829"/>